<evidence type="ECO:0000256" key="3">
    <source>
        <dbReference type="ARBA" id="ARBA00023242"/>
    </source>
</evidence>
<dbReference type="GO" id="GO:0000172">
    <property type="term" value="C:ribonuclease MRP complex"/>
    <property type="evidence" value="ECO:0007669"/>
    <property type="project" value="InterPro"/>
</dbReference>
<accession>A0A9W8B0D2</accession>
<dbReference type="PANTHER" id="PTHR15314">
    <property type="entry name" value="RIBONUCLEASE P PROTEIN SUBUNIT P20"/>
    <property type="match status" value="1"/>
</dbReference>
<reference evidence="5" key="1">
    <citation type="submission" date="2022-07" db="EMBL/GenBank/DDBJ databases">
        <title>Phylogenomic reconstructions and comparative analyses of Kickxellomycotina fungi.</title>
        <authorList>
            <person name="Reynolds N.K."/>
            <person name="Stajich J.E."/>
            <person name="Barry K."/>
            <person name="Grigoriev I.V."/>
            <person name="Crous P."/>
            <person name="Smith M.E."/>
        </authorList>
    </citation>
    <scope>NUCLEOTIDE SEQUENCE</scope>
    <source>
        <strain evidence="5">RSA 567</strain>
    </source>
</reference>
<dbReference type="Gene3D" id="3.30.110.20">
    <property type="entry name" value="Alba-like domain"/>
    <property type="match status" value="1"/>
</dbReference>
<sequence>MPRHAQQPILVNKRTPLRPATQATDLYVSRGQPARSIVPVVNRGVKLLVEDQFESITVHGLGAAIPVALRTALTIQAKLHHQATLCPTTTTVTLFDDCHQDQRQQQRRSSSTATAPTASVDSAFNTTTESHNDDEFVTCTRNNSAIHIVISLTQAARAKLTA</sequence>
<feature type="compositionally biased region" description="Low complexity" evidence="4">
    <location>
        <begin position="107"/>
        <end position="123"/>
    </location>
</feature>
<dbReference type="OrthoDB" id="416729at2759"/>
<dbReference type="GO" id="GO:0005655">
    <property type="term" value="C:nucleolar ribonuclease P complex"/>
    <property type="evidence" value="ECO:0007669"/>
    <property type="project" value="InterPro"/>
</dbReference>
<evidence type="ECO:0000256" key="1">
    <source>
        <dbReference type="ARBA" id="ARBA00004604"/>
    </source>
</evidence>
<keyword evidence="2" id="KW-0819">tRNA processing</keyword>
<organism evidence="5 6">
    <name type="scientific">Dimargaris verticillata</name>
    <dbReference type="NCBI Taxonomy" id="2761393"/>
    <lineage>
        <taxon>Eukaryota</taxon>
        <taxon>Fungi</taxon>
        <taxon>Fungi incertae sedis</taxon>
        <taxon>Zoopagomycota</taxon>
        <taxon>Kickxellomycotina</taxon>
        <taxon>Dimargaritomycetes</taxon>
        <taxon>Dimargaritales</taxon>
        <taxon>Dimargaritaceae</taxon>
        <taxon>Dimargaris</taxon>
    </lineage>
</organism>
<evidence type="ECO:0000313" key="5">
    <source>
        <dbReference type="EMBL" id="KAJ1977349.1"/>
    </source>
</evidence>
<keyword evidence="3" id="KW-0539">Nucleus</keyword>
<dbReference type="Pfam" id="PF12328">
    <property type="entry name" value="Rpp20"/>
    <property type="match status" value="1"/>
</dbReference>
<evidence type="ECO:0000256" key="4">
    <source>
        <dbReference type="SAM" id="MobiDB-lite"/>
    </source>
</evidence>
<dbReference type="EMBL" id="JANBQB010000355">
    <property type="protein sequence ID" value="KAJ1977349.1"/>
    <property type="molecule type" value="Genomic_DNA"/>
</dbReference>
<keyword evidence="6" id="KW-1185">Reference proteome</keyword>
<dbReference type="InterPro" id="IPR036882">
    <property type="entry name" value="Alba-like_dom_sf"/>
</dbReference>
<dbReference type="SUPFAM" id="SSF82704">
    <property type="entry name" value="AlbA-like"/>
    <property type="match status" value="1"/>
</dbReference>
<feature type="region of interest" description="Disordered" evidence="4">
    <location>
        <begin position="103"/>
        <end position="131"/>
    </location>
</feature>
<evidence type="ECO:0000313" key="6">
    <source>
        <dbReference type="Proteomes" id="UP001151582"/>
    </source>
</evidence>
<dbReference type="GO" id="GO:0003676">
    <property type="term" value="F:nucleic acid binding"/>
    <property type="evidence" value="ECO:0007669"/>
    <property type="project" value="InterPro"/>
</dbReference>
<comment type="caution">
    <text evidence="5">The sequence shown here is derived from an EMBL/GenBank/DDBJ whole genome shotgun (WGS) entry which is preliminary data.</text>
</comment>
<gene>
    <name evidence="5" type="ORF">H4R34_003610</name>
</gene>
<proteinExistence type="predicted"/>
<dbReference type="PANTHER" id="PTHR15314:SF1">
    <property type="entry name" value="RIBONUCLEASE P PROTEIN SUBUNIT P20"/>
    <property type="match status" value="1"/>
</dbReference>
<protein>
    <submittedName>
        <fullName evidence="5">Uncharacterized protein</fullName>
    </submittedName>
</protein>
<dbReference type="GO" id="GO:0001682">
    <property type="term" value="P:tRNA 5'-leader removal"/>
    <property type="evidence" value="ECO:0007669"/>
    <property type="project" value="InterPro"/>
</dbReference>
<dbReference type="AlphaFoldDB" id="A0A9W8B0D2"/>
<evidence type="ECO:0000256" key="2">
    <source>
        <dbReference type="ARBA" id="ARBA00022694"/>
    </source>
</evidence>
<dbReference type="InterPro" id="IPR014612">
    <property type="entry name" value="Pop7/Rpp20"/>
</dbReference>
<comment type="subcellular location">
    <subcellularLocation>
        <location evidence="1">Nucleus</location>
        <location evidence="1">Nucleolus</location>
    </subcellularLocation>
</comment>
<name>A0A9W8B0D2_9FUNG</name>
<dbReference type="Proteomes" id="UP001151582">
    <property type="component" value="Unassembled WGS sequence"/>
</dbReference>